<feature type="domain" description="Topo IA-type catalytic" evidence="4">
    <location>
        <begin position="1"/>
        <end position="239"/>
    </location>
</feature>
<dbReference type="GO" id="GO:0006281">
    <property type="term" value="P:DNA repair"/>
    <property type="evidence" value="ECO:0007669"/>
    <property type="project" value="TreeGrafter"/>
</dbReference>
<proteinExistence type="predicted"/>
<dbReference type="STRING" id="1121290.CLAOCE_16150"/>
<keyword evidence="1" id="KW-0799">Topoisomerase</keyword>
<dbReference type="EMBL" id="LZFO01000024">
    <property type="protein sequence ID" value="OFI05532.1"/>
    <property type="molecule type" value="Genomic_DNA"/>
</dbReference>
<dbReference type="Gene3D" id="1.10.460.10">
    <property type="entry name" value="Topoisomerase I, domain 2"/>
    <property type="match status" value="1"/>
</dbReference>
<evidence type="ECO:0000313" key="5">
    <source>
        <dbReference type="EMBL" id="OFI05532.1"/>
    </source>
</evidence>
<dbReference type="GO" id="GO:0006310">
    <property type="term" value="P:DNA recombination"/>
    <property type="evidence" value="ECO:0007669"/>
    <property type="project" value="TreeGrafter"/>
</dbReference>
<dbReference type="InterPro" id="IPR013824">
    <property type="entry name" value="Topo_IA_cen_sub1"/>
</dbReference>
<evidence type="ECO:0000259" key="4">
    <source>
        <dbReference type="PROSITE" id="PS52039"/>
    </source>
</evidence>
<dbReference type="PATRIC" id="fig|1121290.3.peg.1603"/>
<dbReference type="Gene3D" id="2.70.20.10">
    <property type="entry name" value="Topoisomerase I, domain 3"/>
    <property type="match status" value="1"/>
</dbReference>
<protein>
    <submittedName>
        <fullName evidence="5">DNA topoisomerase 3</fullName>
        <ecNumber evidence="5">5.99.1.2</ecNumber>
    </submittedName>
</protein>
<dbReference type="Pfam" id="PF01131">
    <property type="entry name" value="Topoisom_bac"/>
    <property type="match status" value="1"/>
</dbReference>
<dbReference type="GO" id="GO:0006265">
    <property type="term" value="P:DNA topological change"/>
    <property type="evidence" value="ECO:0007669"/>
    <property type="project" value="InterPro"/>
</dbReference>
<evidence type="ECO:0000256" key="3">
    <source>
        <dbReference type="ARBA" id="ARBA00023235"/>
    </source>
</evidence>
<name>A0A1E8EXX2_9CLOT</name>
<gene>
    <name evidence="5" type="primary">topB_2</name>
    <name evidence="5" type="ORF">CLOACE_16150</name>
</gene>
<sequence>MIISKDYLSLLIPTEQNVNLALLSREEKNIYDLVIKRFLSVMMPPFEYLQTIVQAEINGEKFTARGKVVKSKGWKSLYDKHSDFQDSSDNKDEINDQVLPLLKKGDNLNIINIKLDKCETKPPARFNEATLLSAMENPQKYVQLDKVHAKTLGETGGIGTVATRADIIEKLYNMYYVEKRGKEIVPTSKGKQLIELVPEDLKSPLLTAKWERELELISKGKENSNDFIKRMRNYSTKLVEDVKYSKDKYVHDNITGNKCPNCGKYMLQVKGKRGIMNVCQDRECGFKENISKFTNVRCPECHRKMEIRGNGEGQIYVCTNCNFREKLSSFNKRFKNKQNKVNKRDVAKYMKKVKEENDTPINSALADALSKLNLK</sequence>
<dbReference type="GO" id="GO:0003917">
    <property type="term" value="F:DNA topoisomerase type I (single strand cut, ATP-independent) activity"/>
    <property type="evidence" value="ECO:0007669"/>
    <property type="project" value="InterPro"/>
</dbReference>
<dbReference type="AlphaFoldDB" id="A0A1E8EXX2"/>
<dbReference type="InterPro" id="IPR023405">
    <property type="entry name" value="Topo_IA_core_domain"/>
</dbReference>
<dbReference type="GO" id="GO:0003677">
    <property type="term" value="F:DNA binding"/>
    <property type="evidence" value="ECO:0007669"/>
    <property type="project" value="UniProtKB-KW"/>
</dbReference>
<organism evidence="5 6">
    <name type="scientific">Clostridium acetireducens DSM 10703</name>
    <dbReference type="NCBI Taxonomy" id="1121290"/>
    <lineage>
        <taxon>Bacteria</taxon>
        <taxon>Bacillati</taxon>
        <taxon>Bacillota</taxon>
        <taxon>Clostridia</taxon>
        <taxon>Eubacteriales</taxon>
        <taxon>Clostridiaceae</taxon>
        <taxon>Clostridium</taxon>
    </lineage>
</organism>
<dbReference type="SMART" id="SM00437">
    <property type="entry name" value="TOP1Ac"/>
    <property type="match status" value="1"/>
</dbReference>
<dbReference type="PROSITE" id="PS52039">
    <property type="entry name" value="TOPO_IA_2"/>
    <property type="match status" value="1"/>
</dbReference>
<dbReference type="InterPro" id="IPR013497">
    <property type="entry name" value="Topo_IA_cen"/>
</dbReference>
<dbReference type="InterPro" id="IPR013826">
    <property type="entry name" value="Topo_IA_cen_sub3"/>
</dbReference>
<keyword evidence="3 5" id="KW-0413">Isomerase</keyword>
<dbReference type="InterPro" id="IPR000380">
    <property type="entry name" value="Topo_IA"/>
</dbReference>
<keyword evidence="2" id="KW-0238">DNA-binding</keyword>
<evidence type="ECO:0000256" key="1">
    <source>
        <dbReference type="ARBA" id="ARBA00023029"/>
    </source>
</evidence>
<evidence type="ECO:0000313" key="6">
    <source>
        <dbReference type="Proteomes" id="UP000175744"/>
    </source>
</evidence>
<dbReference type="PANTHER" id="PTHR11390:SF21">
    <property type="entry name" value="DNA TOPOISOMERASE 3-ALPHA"/>
    <property type="match status" value="1"/>
</dbReference>
<dbReference type="InterPro" id="IPR013825">
    <property type="entry name" value="Topo_IA_cen_sub2"/>
</dbReference>
<accession>A0A1E8EXX2</accession>
<dbReference type="PRINTS" id="PR00417">
    <property type="entry name" value="PRTPISMRASEI"/>
</dbReference>
<reference evidence="5 6" key="1">
    <citation type="submission" date="2016-06" db="EMBL/GenBank/DDBJ databases">
        <title>Genome sequence of Clostridium acetireducens DSM 10703.</title>
        <authorList>
            <person name="Poehlein A."/>
            <person name="Fluechter S."/>
            <person name="Duerre P."/>
            <person name="Daniel R."/>
        </authorList>
    </citation>
    <scope>NUCLEOTIDE SEQUENCE [LARGE SCALE GENOMIC DNA]</scope>
    <source>
        <strain evidence="5 6">DSM 10703</strain>
    </source>
</reference>
<dbReference type="InterPro" id="IPR003602">
    <property type="entry name" value="Topo_IA_DNA-bd_dom"/>
</dbReference>
<dbReference type="Gene3D" id="1.10.290.10">
    <property type="entry name" value="Topoisomerase I, domain 4"/>
    <property type="match status" value="1"/>
</dbReference>
<dbReference type="EC" id="5.99.1.2" evidence="5"/>
<keyword evidence="6" id="KW-1185">Reference proteome</keyword>
<dbReference type="PANTHER" id="PTHR11390">
    <property type="entry name" value="PROKARYOTIC DNA TOPOISOMERASE"/>
    <property type="match status" value="1"/>
</dbReference>
<dbReference type="Proteomes" id="UP000175744">
    <property type="component" value="Unassembled WGS sequence"/>
</dbReference>
<evidence type="ECO:0000256" key="2">
    <source>
        <dbReference type="ARBA" id="ARBA00023125"/>
    </source>
</evidence>
<dbReference type="GO" id="GO:0043597">
    <property type="term" value="C:cytoplasmic replication fork"/>
    <property type="evidence" value="ECO:0007669"/>
    <property type="project" value="TreeGrafter"/>
</dbReference>
<comment type="caution">
    <text evidence="5">The sequence shown here is derived from an EMBL/GenBank/DDBJ whole genome shotgun (WGS) entry which is preliminary data.</text>
</comment>
<dbReference type="SUPFAM" id="SSF56712">
    <property type="entry name" value="Prokaryotic type I DNA topoisomerase"/>
    <property type="match status" value="1"/>
</dbReference>